<gene>
    <name evidence="1" type="ORF">E0F88_28165</name>
</gene>
<evidence type="ECO:0000313" key="1">
    <source>
        <dbReference type="EMBL" id="TDE10559.1"/>
    </source>
</evidence>
<evidence type="ECO:0008006" key="3">
    <source>
        <dbReference type="Google" id="ProtNLM"/>
    </source>
</evidence>
<dbReference type="OrthoDB" id="960353at2"/>
<dbReference type="EMBL" id="SMFL01000015">
    <property type="protein sequence ID" value="TDE10559.1"/>
    <property type="molecule type" value="Genomic_DNA"/>
</dbReference>
<sequence>MKKYLITAVLCSFLAGCQPKEIDTINVRKVWKALTVKENGTLVYTEGNAANTRPGYSRFRLDLTVTDQVTFSDIDGRKLTGKWSLATDYKRLILENLTPPPSETSGNVEFYIVNSSETKLTLKRTTESRKTGNTTNEYELVPE</sequence>
<dbReference type="Proteomes" id="UP000294850">
    <property type="component" value="Unassembled WGS sequence"/>
</dbReference>
<reference evidence="1 2" key="1">
    <citation type="submission" date="2019-03" db="EMBL/GenBank/DDBJ databases">
        <title>Dyadobacter AR-3-6 sp. nov., isolated from arctic soil.</title>
        <authorList>
            <person name="Chaudhary D.K."/>
        </authorList>
    </citation>
    <scope>NUCLEOTIDE SEQUENCE [LARGE SCALE GENOMIC DNA]</scope>
    <source>
        <strain evidence="1 2">AR-3-6</strain>
    </source>
</reference>
<dbReference type="RefSeq" id="WP_131961681.1">
    <property type="nucleotide sequence ID" value="NZ_SMFL01000015.1"/>
</dbReference>
<proteinExistence type="predicted"/>
<evidence type="ECO:0000313" key="2">
    <source>
        <dbReference type="Proteomes" id="UP000294850"/>
    </source>
</evidence>
<dbReference type="PROSITE" id="PS51257">
    <property type="entry name" value="PROKAR_LIPOPROTEIN"/>
    <property type="match status" value="1"/>
</dbReference>
<comment type="caution">
    <text evidence="1">The sequence shown here is derived from an EMBL/GenBank/DDBJ whole genome shotgun (WGS) entry which is preliminary data.</text>
</comment>
<organism evidence="1 2">
    <name type="scientific">Dyadobacter psychrotolerans</name>
    <dbReference type="NCBI Taxonomy" id="2541721"/>
    <lineage>
        <taxon>Bacteria</taxon>
        <taxon>Pseudomonadati</taxon>
        <taxon>Bacteroidota</taxon>
        <taxon>Cytophagia</taxon>
        <taxon>Cytophagales</taxon>
        <taxon>Spirosomataceae</taxon>
        <taxon>Dyadobacter</taxon>
    </lineage>
</organism>
<name>A0A4R5DAE5_9BACT</name>
<accession>A0A4R5DAE5</accession>
<keyword evidence="2" id="KW-1185">Reference proteome</keyword>
<dbReference type="AlphaFoldDB" id="A0A4R5DAE5"/>
<protein>
    <recommendedName>
        <fullName evidence="3">Lipocalin-like domain-containing protein</fullName>
    </recommendedName>
</protein>